<keyword evidence="2" id="KW-0808">Transferase</keyword>
<dbReference type="PATRIC" id="fig|1263870.3.peg.2607"/>
<name>M5U3T5_9BACT</name>
<accession>M5U3T5</accession>
<dbReference type="Pfam" id="PF13579">
    <property type="entry name" value="Glyco_trans_4_4"/>
    <property type="match status" value="1"/>
</dbReference>
<comment type="caution">
    <text evidence="2">The sequence shown here is derived from an EMBL/GenBank/DDBJ whole genome shotgun (WGS) entry which is preliminary data.</text>
</comment>
<dbReference type="GO" id="GO:0016757">
    <property type="term" value="F:glycosyltransferase activity"/>
    <property type="evidence" value="ECO:0007669"/>
    <property type="project" value="UniProtKB-ARBA"/>
</dbReference>
<protein>
    <submittedName>
        <fullName evidence="2">Glycosyl transferase, group 1 family protein</fullName>
    </submittedName>
</protein>
<dbReference type="InterPro" id="IPR028098">
    <property type="entry name" value="Glyco_trans_4-like_N"/>
</dbReference>
<proteinExistence type="predicted"/>
<dbReference type="EMBL" id="ANOH01000169">
    <property type="protein sequence ID" value="EMI56115.1"/>
    <property type="molecule type" value="Genomic_DNA"/>
</dbReference>
<dbReference type="SUPFAM" id="SSF53756">
    <property type="entry name" value="UDP-Glycosyltransferase/glycogen phosphorylase"/>
    <property type="match status" value="1"/>
</dbReference>
<dbReference type="Gene3D" id="3.40.50.2000">
    <property type="entry name" value="Glycogen Phosphorylase B"/>
    <property type="match status" value="2"/>
</dbReference>
<dbReference type="AlphaFoldDB" id="M5U3T5"/>
<evidence type="ECO:0000313" key="3">
    <source>
        <dbReference type="Proteomes" id="UP000011885"/>
    </source>
</evidence>
<evidence type="ECO:0000313" key="2">
    <source>
        <dbReference type="EMBL" id="EMI56115.1"/>
    </source>
</evidence>
<evidence type="ECO:0000259" key="1">
    <source>
        <dbReference type="Pfam" id="PF13579"/>
    </source>
</evidence>
<sequence length="408" mass="45866">MTTRSNSAVLWVTRRYWPHGAGQHARAAASLALSNAWSAMGTHVEVVTPRYGSSWSHEFLHDAIRVHRVAAAPKGEWSMPRYVRHLANWLSEQADRFDWILCDGINDDIRSIVSAVQQSRGANPASPIRCGLICDGWGGDSDEVWLRQTRGGKRCLHAIGELDKIFTRHSEADRCLVASGIAPERIQRVAKGFSRPARVSEEQRASSRHSLELINTDLRTEKQDHVLLWCGHMAGNGPANEGVKSIVASARIICARYPNLKIWMLGDGELHDWVHTELKAEGVRSVVAIPGTFPDMTDVWNAVDAVVVTDEDQIRYTLPAAISHALPTVLADHRSIRSWIEDKFDADVAESFAWYDWKKPSTFRKTFRTVWDDLPTAKELAWEVAMDAAKRLSFTDELNQWAHIFSSE</sequence>
<dbReference type="Proteomes" id="UP000011885">
    <property type="component" value="Unassembled WGS sequence"/>
</dbReference>
<gene>
    <name evidence="2" type="ORF">RSSM_02450</name>
</gene>
<reference evidence="2 3" key="1">
    <citation type="journal article" date="2013" name="Mar. Genomics">
        <title>Expression of sulfatases in Rhodopirellula baltica and the diversity of sulfatases in the genus Rhodopirellula.</title>
        <authorList>
            <person name="Wegner C.E."/>
            <person name="Richter-Heitmann T."/>
            <person name="Klindworth A."/>
            <person name="Klockow C."/>
            <person name="Richter M."/>
            <person name="Achstetter T."/>
            <person name="Glockner F.O."/>
            <person name="Harder J."/>
        </authorList>
    </citation>
    <scope>NUCLEOTIDE SEQUENCE [LARGE SCALE GENOMIC DNA]</scope>
    <source>
        <strain evidence="2 3">SM41</strain>
    </source>
</reference>
<keyword evidence="3" id="KW-1185">Reference proteome</keyword>
<dbReference type="Pfam" id="PF13692">
    <property type="entry name" value="Glyco_trans_1_4"/>
    <property type="match status" value="1"/>
</dbReference>
<feature type="domain" description="Glycosyltransferase subfamily 4-like N-terminal" evidence="1">
    <location>
        <begin position="31"/>
        <end position="104"/>
    </location>
</feature>
<organism evidence="2 3">
    <name type="scientific">Rhodopirellula sallentina SM41</name>
    <dbReference type="NCBI Taxonomy" id="1263870"/>
    <lineage>
        <taxon>Bacteria</taxon>
        <taxon>Pseudomonadati</taxon>
        <taxon>Planctomycetota</taxon>
        <taxon>Planctomycetia</taxon>
        <taxon>Pirellulales</taxon>
        <taxon>Pirellulaceae</taxon>
        <taxon>Rhodopirellula</taxon>
    </lineage>
</organism>